<evidence type="ECO:0000256" key="1">
    <source>
        <dbReference type="SAM" id="Phobius"/>
    </source>
</evidence>
<dbReference type="InterPro" id="IPR016990">
    <property type="entry name" value="UCP032162_TM"/>
</dbReference>
<dbReference type="RefSeq" id="WP_126617576.1">
    <property type="nucleotide sequence ID" value="NZ_JBHUCY010000015.1"/>
</dbReference>
<gene>
    <name evidence="2" type="ORF">EJ903_16855</name>
</gene>
<dbReference type="AlphaFoldDB" id="A0A431VE06"/>
<keyword evidence="1" id="KW-0812">Transmembrane</keyword>
<dbReference type="Proteomes" id="UP000277007">
    <property type="component" value="Unassembled WGS sequence"/>
</dbReference>
<evidence type="ECO:0000313" key="3">
    <source>
        <dbReference type="Proteomes" id="UP000277007"/>
    </source>
</evidence>
<protein>
    <submittedName>
        <fullName evidence="2">DUF2244 domain-containing protein</fullName>
    </submittedName>
</protein>
<dbReference type="EMBL" id="RXMA01000017">
    <property type="protein sequence ID" value="RTR17804.1"/>
    <property type="molecule type" value="Genomic_DNA"/>
</dbReference>
<dbReference type="InterPro" id="IPR019253">
    <property type="entry name" value="DUF2244_TM"/>
</dbReference>
<reference evidence="2 3" key="1">
    <citation type="submission" date="2018-12" db="EMBL/GenBank/DDBJ databases">
        <authorList>
            <person name="Yang Y."/>
        </authorList>
    </citation>
    <scope>NUCLEOTIDE SEQUENCE [LARGE SCALE GENOMIC DNA]</scope>
    <source>
        <strain evidence="2 3">L-25-5w-1</strain>
    </source>
</reference>
<proteinExistence type="predicted"/>
<keyword evidence="1" id="KW-1133">Transmembrane helix</keyword>
<keyword evidence="1" id="KW-0472">Membrane</keyword>
<dbReference type="PIRSF" id="PIRSF032162">
    <property type="entry name" value="UCP032162_imp"/>
    <property type="match status" value="1"/>
</dbReference>
<feature type="transmembrane region" description="Helical" evidence="1">
    <location>
        <begin position="32"/>
        <end position="50"/>
    </location>
</feature>
<name>A0A431VE06_9PROT</name>
<accession>A0A431VE06</accession>
<dbReference type="Pfam" id="PF10003">
    <property type="entry name" value="DUF2244"/>
    <property type="match status" value="1"/>
</dbReference>
<evidence type="ECO:0000313" key="2">
    <source>
        <dbReference type="EMBL" id="RTR17804.1"/>
    </source>
</evidence>
<organism evidence="2 3">
    <name type="scientific">Azospirillum griseum</name>
    <dbReference type="NCBI Taxonomy" id="2496639"/>
    <lineage>
        <taxon>Bacteria</taxon>
        <taxon>Pseudomonadati</taxon>
        <taxon>Pseudomonadota</taxon>
        <taxon>Alphaproteobacteria</taxon>
        <taxon>Rhodospirillales</taxon>
        <taxon>Azospirillaceae</taxon>
        <taxon>Azospirillum</taxon>
    </lineage>
</organism>
<dbReference type="OrthoDB" id="9808190at2"/>
<keyword evidence="3" id="KW-1185">Reference proteome</keyword>
<comment type="caution">
    <text evidence="2">The sequence shown here is derived from an EMBL/GenBank/DDBJ whole genome shotgun (WGS) entry which is preliminary data.</text>
</comment>
<sequence length="171" mass="18711">MPSDDPDGGASRVLFDAILHPHRSLGRGGRRALMAVVVVANLVIGGVFWALGAWPVIPFCGLDVLALWLALRINTRAANQYEQVRLTDADLMVKRVDARARVWQTRFHPYWLRVHHSHPDEPGGEVTLSSHGRSVGVGSFLSPDERAAFATALDDALRAWRRPPCPPAPAG</sequence>